<sequence length="129" mass="14851">MLELSGTKKNYKSGFCFVFLILLCAKTHFFSKLCLTSVICFLSISTNRSWVFTPQDLINYCHCSQGNTPSLRISSHFFILLMYKHLDIKCYKSRHLSSQSLLDCKSTTDIKVVATDNRMEDNAYLDVRT</sequence>
<evidence type="ECO:0000313" key="1">
    <source>
        <dbReference type="EMBL" id="BAC32930.1"/>
    </source>
</evidence>
<name>Q8C8I8_MOUSE</name>
<reference evidence="1" key="5">
    <citation type="submission" date="2001-07" db="EMBL/GenBank/DDBJ databases">
        <authorList>
            <person name="Adachi J."/>
            <person name="Aizawa K."/>
            <person name="Akimura T."/>
            <person name="Arakawa T."/>
            <person name="Bono H."/>
            <person name="Carninci P."/>
            <person name="Fukuda S."/>
            <person name="Furuno M."/>
            <person name="Hanagaki T."/>
            <person name="Hara A."/>
            <person name="Hashizume W."/>
            <person name="Hayashida K."/>
            <person name="Hayatsu N."/>
            <person name="Hiramoto K."/>
            <person name="Hiraoka T."/>
            <person name="Hirozane T."/>
            <person name="Hori F."/>
            <person name="Imotani K."/>
            <person name="Ishii Y."/>
            <person name="Itoh M."/>
            <person name="Kagawa I."/>
            <person name="Kasukawa T."/>
            <person name="Katoh H."/>
            <person name="Kawai J."/>
            <person name="Kojima Y."/>
            <person name="Kondo S."/>
            <person name="Konno H."/>
            <person name="Kouda M."/>
            <person name="Koya S."/>
            <person name="Kurihara C."/>
            <person name="Matsuyama T."/>
            <person name="Miyazaki A."/>
            <person name="Murata M."/>
            <person name="Nakamura M."/>
            <person name="Nishi K."/>
            <person name="Nomura K."/>
            <person name="Numazaki R."/>
            <person name="Ohno M."/>
            <person name="Ohsato N."/>
            <person name="Okazaki Y."/>
            <person name="Saito R."/>
            <person name="Saitoh H."/>
            <person name="Sakai C."/>
            <person name="Sakai K."/>
            <person name="Sakazume N."/>
            <person name="Sano H."/>
            <person name="Sasaki D."/>
            <person name="Shibata K."/>
            <person name="Shinagawa A."/>
            <person name="Shiraki T."/>
            <person name="Sogabe Y."/>
            <person name="Tagami M."/>
            <person name="Tagawa A."/>
            <person name="Takahashi F."/>
            <person name="Takaku-Akahira S."/>
            <person name="Takeda Y."/>
            <person name="Tanaka T."/>
            <person name="Tomaru A."/>
            <person name="Toya T."/>
            <person name="Yasunishi A."/>
            <person name="Muramatsu M."/>
            <person name="Hayashizaki Y."/>
        </authorList>
    </citation>
    <scope>NUCLEOTIDE SEQUENCE</scope>
    <source>
        <strain evidence="1">C57BL/6J</strain>
        <tissue evidence="1">Cerebellum</tissue>
    </source>
</reference>
<gene>
    <name evidence="2" type="primary">Zfp318</name>
</gene>
<dbReference type="AlphaFoldDB" id="Q8C8I8"/>
<evidence type="ECO:0000313" key="2">
    <source>
        <dbReference type="MGI" id="MGI:1889348"/>
    </source>
</evidence>
<reference evidence="1" key="4">
    <citation type="journal article" date="2001" name="Nature">
        <title>Functional annotation of a full-length mouse cDNA collection.</title>
        <authorList>
            <consortium name="The RIKEN Genome Exploration Research Group Phase II Team and the FANTOM Consortium"/>
        </authorList>
    </citation>
    <scope>NUCLEOTIDE SEQUENCE</scope>
    <source>
        <strain evidence="1">C57BL/6J</strain>
        <tissue evidence="1">Cerebellum</tissue>
    </source>
</reference>
<dbReference type="OrthoDB" id="9909793at2759"/>
<dbReference type="EMBL" id="AK046968">
    <property type="protein sequence ID" value="BAC32930.1"/>
    <property type="molecule type" value="mRNA"/>
</dbReference>
<reference evidence="1" key="3">
    <citation type="journal article" date="2000" name="Genome Res.">
        <title>RIKEN integrated sequence analysis (RISA) system--384-format sequencing pipeline with 384 multicapillary sequencer.</title>
        <authorList>
            <person name="Shibata K."/>
            <person name="Itoh M."/>
            <person name="Aizawa K."/>
            <person name="Nagaoka S."/>
            <person name="Sasaki N."/>
            <person name="Carninci P."/>
            <person name="Konno H."/>
            <person name="Akiyama J."/>
            <person name="Nishi K."/>
            <person name="Kitsunai T."/>
            <person name="Tashiro H."/>
            <person name="Itoh M."/>
            <person name="Sumi N."/>
            <person name="Ishii Y."/>
            <person name="Nakamura S."/>
            <person name="Hazama M."/>
            <person name="Nishine T."/>
            <person name="Harada A."/>
            <person name="Yamamoto R."/>
            <person name="Matsumoto H."/>
            <person name="Sakaguchi S."/>
            <person name="Ikegami T."/>
            <person name="Kashiwagi K."/>
            <person name="Fujiwake S."/>
            <person name="Inoue K."/>
            <person name="Togawa Y."/>
            <person name="Izawa M."/>
            <person name="Ohara E."/>
            <person name="Watahiki M."/>
            <person name="Yoneda Y."/>
            <person name="Ishikawa T."/>
            <person name="Ozawa K."/>
            <person name="Tanaka T."/>
            <person name="Matsuura S."/>
            <person name="Kawai J."/>
            <person name="Okazaki Y."/>
            <person name="Muramatsu M."/>
            <person name="Inoue Y."/>
            <person name="Kira A."/>
            <person name="Hayashizaki Y."/>
        </authorList>
    </citation>
    <scope>NUCLEOTIDE SEQUENCE</scope>
    <source>
        <strain evidence="1">C57BL/6J</strain>
        <tissue evidence="1">Cerebellum</tissue>
    </source>
</reference>
<reference evidence="1" key="2">
    <citation type="journal article" date="2000" name="Genome Res.">
        <title>Normalization and subtraction of cap-trapper-selected cDNAs to prepare full-length cDNA libraries for rapid discovery of new genes.</title>
        <authorList>
            <person name="Carninci P."/>
            <person name="Shibata Y."/>
            <person name="Hayatsu N."/>
            <person name="Sugahara Y."/>
            <person name="Shibata K."/>
            <person name="Itoh M."/>
            <person name="Konno H."/>
            <person name="Okazaki Y."/>
            <person name="Muramatsu M."/>
            <person name="Hayashizaki Y."/>
        </authorList>
    </citation>
    <scope>NUCLEOTIDE SEQUENCE</scope>
    <source>
        <strain evidence="1">C57BL/6J</strain>
        <tissue evidence="1">Cerebellum</tissue>
    </source>
</reference>
<organism evidence="1">
    <name type="scientific">Mus musculus</name>
    <name type="common">Mouse</name>
    <dbReference type="NCBI Taxonomy" id="10090"/>
    <lineage>
        <taxon>Eukaryota</taxon>
        <taxon>Metazoa</taxon>
        <taxon>Chordata</taxon>
        <taxon>Craniata</taxon>
        <taxon>Vertebrata</taxon>
        <taxon>Euteleostomi</taxon>
        <taxon>Mammalia</taxon>
        <taxon>Eutheria</taxon>
        <taxon>Euarchontoglires</taxon>
        <taxon>Glires</taxon>
        <taxon>Rodentia</taxon>
        <taxon>Myomorpha</taxon>
        <taxon>Muroidea</taxon>
        <taxon>Muridae</taxon>
        <taxon>Murinae</taxon>
        <taxon>Mus</taxon>
        <taxon>Mus</taxon>
    </lineage>
</organism>
<accession>Q8C8I8</accession>
<reference evidence="1" key="6">
    <citation type="journal article" date="2002" name="Nature">
        <title>Analysis of the mouse transcriptome based on functional annotation of 60,770 full-length cDNAs.</title>
        <authorList>
            <consortium name="The FANTOM Consortium and the RIKEN Genome Exploration Research Group Phase I and II Team"/>
        </authorList>
    </citation>
    <scope>NUCLEOTIDE SEQUENCE</scope>
    <source>
        <strain evidence="1">C57BL/6J</strain>
        <tissue evidence="1">Cerebellum</tissue>
    </source>
</reference>
<proteinExistence type="evidence at transcript level"/>
<dbReference type="AGR" id="MGI:1889348"/>
<reference evidence="1" key="7">
    <citation type="journal article" date="2005" name="Science">
        <title>The Transcriptional Landscape of the Mammalian Genome.</title>
        <authorList>
            <consortium name="The FANTOM Consortium"/>
            <consortium name="Riken Genome Exploration Research Group and Genome Science Group (Genome Network Project Core Group)"/>
        </authorList>
    </citation>
    <scope>NUCLEOTIDE SEQUENCE</scope>
    <source>
        <strain evidence="1">C57BL/6J</strain>
        <tissue evidence="1">Cerebellum</tissue>
    </source>
</reference>
<reference evidence="1" key="1">
    <citation type="journal article" date="1999" name="Methods Enzymol.">
        <title>High-efficiency full-length cDNA cloning.</title>
        <authorList>
            <person name="Carninci P."/>
            <person name="Hayashizaki Y."/>
        </authorList>
    </citation>
    <scope>NUCLEOTIDE SEQUENCE</scope>
    <source>
        <strain evidence="1">C57BL/6J</strain>
        <tissue evidence="1">Cerebellum</tissue>
    </source>
</reference>
<dbReference type="MGI" id="MGI:1889348">
    <property type="gene designation" value="Zfp318"/>
</dbReference>
<reference evidence="1" key="8">
    <citation type="journal article" date="2005" name="Science">
        <title>Antisense Transcription in the Mammalian Transcriptome.</title>
        <authorList>
            <consortium name="RIKEN Genome Exploration Research Group and Genome Science Group (Genome Network Project Core Group) and the FANTOM Consortium"/>
        </authorList>
    </citation>
    <scope>NUCLEOTIDE SEQUENCE</scope>
    <source>
        <strain evidence="1">C57BL/6J</strain>
        <tissue evidence="1">Cerebellum</tissue>
    </source>
</reference>
<protein>
    <submittedName>
        <fullName evidence="1">Uncharacterized protein</fullName>
    </submittedName>
</protein>